<dbReference type="InterPro" id="IPR006914">
    <property type="entry name" value="VENN_dom"/>
</dbReference>
<dbReference type="Pfam" id="PF04829">
    <property type="entry name" value="PT-VENN"/>
    <property type="match status" value="1"/>
</dbReference>
<dbReference type="EMBL" id="RQYC01000040">
    <property type="protein sequence ID" value="RRD88664.1"/>
    <property type="molecule type" value="Genomic_DNA"/>
</dbReference>
<sequence>WLAAHGALGAITAQANGGNAGAGALSAAGAELVVSIAAEKMFGDKALDENGKFNAALLSEGEKKQLSALGAATGAALGLAAGGNSHNAQTGGVVAQNAVENNYLTQKEVNDFKDELHSCGQGNQKCIEETFEKYRQISKRNSESMRAACGRGNHGQSAECGAIREEIRTGLAEVFGLNEREAEEYATKETNISNMGNAQTNNLADNNSEGQNLPSLSGVGKRHWWGDEGYSHKHFVTYENLNDYRYLTENRDEAAKIRDYLDNNTFNNTNQDVSLLRPRDLLHWATDTLPQLDYSVPKKIAGKETLPDTSSSVLEQVLTAEKTKLKAVDKGIVGVGRTAKELYEGVKNVVENHDELLTQAEAILTDPEARQKAKDAVAQGVENTVNQVIRTVENSHHALKNGDVGDMKDDLESVGGSVGEGALTGGGIGKAITTTSKGLTTLGKKVGAAIDTDNKVVRATTGHLKKLDCSFRGDMQVRTQNGFLPISRIQVGDMVWSRNQTSGQMRYQRVLNTINSIDPDTTYLTVTNQYGQKQTIVSDSKHPYFAHYGKQAYPPVHSVGKDYDGDIPNAGWIDAGKLKHGYRLLDHNGAWQTVESVYTEPTPLNSYNLEVETDHTFFVRGVGGQEGIWVHNEDCWAFLPKDNSQKQIGNHQVFTFTDPNDASRTVNVIQNPQWTPNGTAPKYIEVRVKGRKVTVINRKSPNIVQSEGKITLTAGSKNYWNPNVSKPKPNMLYETTHGHTYLTDQYSRVHKVEANLRVDTTWQDTHRNGSQQRKSGGADRRADDHGGHLIASMFEGLGEGINIVPMNKVLNGSSGAWYQLEQRWKRELGNGGSVKVKIDVIYPKGGNSKRPEKFKIYQKINGVEERKTLMNTETGY</sequence>
<keyword evidence="9" id="KW-1185">Reference proteome</keyword>
<evidence type="ECO:0000313" key="9">
    <source>
        <dbReference type="Proteomes" id="UP000269923"/>
    </source>
</evidence>
<dbReference type="SUPFAM" id="SSF51294">
    <property type="entry name" value="Hedgehog/intein (Hint) domain"/>
    <property type="match status" value="1"/>
</dbReference>
<protein>
    <submittedName>
        <fullName evidence="8">Uncharacterized protein</fullName>
    </submittedName>
</protein>
<comment type="caution">
    <text evidence="8">The sequence shown here is derived from an EMBL/GenBank/DDBJ whole genome shotgun (WGS) entry which is preliminary data.</text>
</comment>
<feature type="domain" description="VENN motif-containing" evidence="6">
    <location>
        <begin position="58"/>
        <end position="105"/>
    </location>
</feature>
<feature type="compositionally biased region" description="Basic and acidic residues" evidence="5">
    <location>
        <begin position="776"/>
        <end position="785"/>
    </location>
</feature>
<dbReference type="InterPro" id="IPR036844">
    <property type="entry name" value="Hint_dom_sf"/>
</dbReference>
<evidence type="ECO:0000256" key="5">
    <source>
        <dbReference type="SAM" id="MobiDB-lite"/>
    </source>
</evidence>
<organism evidence="8 9">
    <name type="scientific">Conchiformibius steedae</name>
    <dbReference type="NCBI Taxonomy" id="153493"/>
    <lineage>
        <taxon>Bacteria</taxon>
        <taxon>Pseudomonadati</taxon>
        <taxon>Pseudomonadota</taxon>
        <taxon>Betaproteobacteria</taxon>
        <taxon>Neisseriales</taxon>
        <taxon>Neisseriaceae</taxon>
        <taxon>Conchiformibius</taxon>
    </lineage>
</organism>
<proteinExistence type="predicted"/>
<reference evidence="8 9" key="1">
    <citation type="submission" date="2018-11" db="EMBL/GenBank/DDBJ databases">
        <title>Genomes From Bacteria Associated with the Canine Oral Cavity: a Test Case for Automated Genome-Based Taxonomic Assignment.</title>
        <authorList>
            <person name="Coil D.A."/>
            <person name="Jospin G."/>
            <person name="Darling A.E."/>
            <person name="Wallis C."/>
            <person name="Davis I.J."/>
            <person name="Harris S."/>
            <person name="Eisen J.A."/>
            <person name="Holcombe L.J."/>
            <person name="O'Flynn C."/>
        </authorList>
    </citation>
    <scope>NUCLEOTIDE SEQUENCE [LARGE SCALE GENOMIC DNA]</scope>
    <source>
        <strain evidence="8 9">COT-280</strain>
    </source>
</reference>
<dbReference type="InterPro" id="IPR044927">
    <property type="entry name" value="Endonuclea_NS_2"/>
</dbReference>
<accession>A0A3P1ZZX2</accession>
<name>A0A3P1ZZX2_9NEIS</name>
<feature type="domain" description="Type VII secretion system protein EssD-like" evidence="7">
    <location>
        <begin position="729"/>
        <end position="861"/>
    </location>
</feature>
<feature type="region of interest" description="Disordered" evidence="5">
    <location>
        <begin position="760"/>
        <end position="785"/>
    </location>
</feature>
<comment type="subcellular location">
    <subcellularLocation>
        <location evidence="1">Target cell</location>
        <location evidence="1">Target cell cytoplasm</location>
    </subcellularLocation>
</comment>
<evidence type="ECO:0000256" key="4">
    <source>
        <dbReference type="ARBA" id="ARBA00023026"/>
    </source>
</evidence>
<dbReference type="Pfam" id="PF13930">
    <property type="entry name" value="Endonuclea_NS_2"/>
    <property type="match status" value="1"/>
</dbReference>
<evidence type="ECO:0000259" key="7">
    <source>
        <dbReference type="Pfam" id="PF13930"/>
    </source>
</evidence>
<evidence type="ECO:0000256" key="3">
    <source>
        <dbReference type="ARBA" id="ARBA00022913"/>
    </source>
</evidence>
<dbReference type="GO" id="GO:0090729">
    <property type="term" value="F:toxin activity"/>
    <property type="evidence" value="ECO:0007669"/>
    <property type="project" value="UniProtKB-KW"/>
</dbReference>
<evidence type="ECO:0000256" key="2">
    <source>
        <dbReference type="ARBA" id="ARBA00022656"/>
    </source>
</evidence>
<keyword evidence="4" id="KW-0843">Virulence</keyword>
<keyword evidence="3" id="KW-1266">Target cell cytoplasm</keyword>
<dbReference type="Pfam" id="PF07591">
    <property type="entry name" value="PT-HINT"/>
    <property type="match status" value="2"/>
</dbReference>
<dbReference type="AlphaFoldDB" id="A0A3P1ZZX2"/>
<feature type="compositionally biased region" description="Polar residues" evidence="5">
    <location>
        <begin position="760"/>
        <end position="774"/>
    </location>
</feature>
<evidence type="ECO:0000313" key="8">
    <source>
        <dbReference type="EMBL" id="RRD88664.1"/>
    </source>
</evidence>
<dbReference type="Gene3D" id="2.170.16.10">
    <property type="entry name" value="Hedgehog/Intein (Hint) domain"/>
    <property type="match status" value="1"/>
</dbReference>
<dbReference type="Proteomes" id="UP000269923">
    <property type="component" value="Unassembled WGS sequence"/>
</dbReference>
<feature type="non-terminal residue" evidence="8">
    <location>
        <position position="1"/>
    </location>
</feature>
<evidence type="ECO:0000256" key="1">
    <source>
        <dbReference type="ARBA" id="ARBA00004219"/>
    </source>
</evidence>
<keyword evidence="2" id="KW-0800">Toxin</keyword>
<evidence type="ECO:0000259" key="6">
    <source>
        <dbReference type="Pfam" id="PF04829"/>
    </source>
</evidence>
<gene>
    <name evidence="8" type="ORF">EII21_11145</name>
</gene>
<dbReference type="RefSeq" id="WP_185711739.1">
    <property type="nucleotide sequence ID" value="NZ_RQYC01000040.1"/>
</dbReference>